<name>M0LVP2_9EURY</name>
<dbReference type="PATRIC" id="fig|1227454.3.peg.2237"/>
<dbReference type="InterPro" id="IPR006015">
    <property type="entry name" value="Universal_stress_UspA"/>
</dbReference>
<dbReference type="RefSeq" id="WP_006673111.1">
    <property type="nucleotide sequence ID" value="NZ_AOMA01000108.1"/>
</dbReference>
<gene>
    <name evidence="3" type="ORF">C446_11010</name>
</gene>
<organism evidence="3 4">
    <name type="scientific">Halobiforma nitratireducens JCM 10879</name>
    <dbReference type="NCBI Taxonomy" id="1227454"/>
    <lineage>
        <taxon>Archaea</taxon>
        <taxon>Methanobacteriati</taxon>
        <taxon>Methanobacteriota</taxon>
        <taxon>Stenosarchaea group</taxon>
        <taxon>Halobacteria</taxon>
        <taxon>Halobacteriales</taxon>
        <taxon>Natrialbaceae</taxon>
        <taxon>Halobiforma</taxon>
    </lineage>
</organism>
<dbReference type="STRING" id="1227454.C446_11010"/>
<dbReference type="InterPro" id="IPR014729">
    <property type="entry name" value="Rossmann-like_a/b/a_fold"/>
</dbReference>
<accession>M0LVP2</accession>
<dbReference type="Gene3D" id="3.40.50.620">
    <property type="entry name" value="HUPs"/>
    <property type="match status" value="1"/>
</dbReference>
<reference evidence="3 4" key="1">
    <citation type="journal article" date="2014" name="PLoS Genet.">
        <title>Phylogenetically driven sequencing of extremely halophilic archaea reveals strategies for static and dynamic osmo-response.</title>
        <authorList>
            <person name="Becker E.A."/>
            <person name="Seitzer P.M."/>
            <person name="Tritt A."/>
            <person name="Larsen D."/>
            <person name="Krusor M."/>
            <person name="Yao A.I."/>
            <person name="Wu D."/>
            <person name="Madern D."/>
            <person name="Eisen J.A."/>
            <person name="Darling A.E."/>
            <person name="Facciotti M.T."/>
        </authorList>
    </citation>
    <scope>NUCLEOTIDE SEQUENCE [LARGE SCALE GENOMIC DNA]</scope>
    <source>
        <strain evidence="3 4">JCM 10879</strain>
    </source>
</reference>
<sequence length="141" mass="14832">MDVLVPIDDSKPARKAVAHATESYPDAGIHLLHVINPNTSMYGDGAVYAYESLIDARREAADGLFEEATEIAADAGYDTDSLSTETIVGQPAREIVSVAKGGGYDLIVVGSHGREGASRVLLGSVAENVVRRAPVPVTVVR</sequence>
<dbReference type="AlphaFoldDB" id="M0LVP2"/>
<evidence type="ECO:0000313" key="4">
    <source>
        <dbReference type="Proteomes" id="UP000011607"/>
    </source>
</evidence>
<dbReference type="PANTHER" id="PTHR46268:SF24">
    <property type="entry name" value="UNIVERSAL STRESS PROTEIN"/>
    <property type="match status" value="1"/>
</dbReference>
<dbReference type="InterPro" id="IPR006016">
    <property type="entry name" value="UspA"/>
</dbReference>
<evidence type="ECO:0000313" key="3">
    <source>
        <dbReference type="EMBL" id="EMA37233.1"/>
    </source>
</evidence>
<dbReference type="eggNOG" id="arCOG02053">
    <property type="taxonomic scope" value="Archaea"/>
</dbReference>
<dbReference type="OrthoDB" id="105697at2157"/>
<dbReference type="Pfam" id="PF00582">
    <property type="entry name" value="Usp"/>
    <property type="match status" value="1"/>
</dbReference>
<protein>
    <submittedName>
        <fullName evidence="3">UspA domain-containing protein</fullName>
    </submittedName>
</protein>
<dbReference type="EMBL" id="AOMA01000108">
    <property type="protein sequence ID" value="EMA37233.1"/>
    <property type="molecule type" value="Genomic_DNA"/>
</dbReference>
<dbReference type="PRINTS" id="PR01438">
    <property type="entry name" value="UNVRSLSTRESS"/>
</dbReference>
<comment type="similarity">
    <text evidence="1">Belongs to the universal stress protein A family.</text>
</comment>
<keyword evidence="4" id="KW-1185">Reference proteome</keyword>
<comment type="caution">
    <text evidence="3">The sequence shown here is derived from an EMBL/GenBank/DDBJ whole genome shotgun (WGS) entry which is preliminary data.</text>
</comment>
<proteinExistence type="inferred from homology"/>
<feature type="domain" description="UspA" evidence="2">
    <location>
        <begin position="3"/>
        <end position="141"/>
    </location>
</feature>
<evidence type="ECO:0000259" key="2">
    <source>
        <dbReference type="Pfam" id="PF00582"/>
    </source>
</evidence>
<dbReference type="CDD" id="cd00293">
    <property type="entry name" value="USP-like"/>
    <property type="match status" value="1"/>
</dbReference>
<dbReference type="PANTHER" id="PTHR46268">
    <property type="entry name" value="STRESS RESPONSE PROTEIN NHAX"/>
    <property type="match status" value="1"/>
</dbReference>
<evidence type="ECO:0000256" key="1">
    <source>
        <dbReference type="ARBA" id="ARBA00008791"/>
    </source>
</evidence>
<dbReference type="Proteomes" id="UP000011607">
    <property type="component" value="Unassembled WGS sequence"/>
</dbReference>
<dbReference type="SUPFAM" id="SSF52402">
    <property type="entry name" value="Adenine nucleotide alpha hydrolases-like"/>
    <property type="match status" value="1"/>
</dbReference>